<keyword evidence="16" id="KW-1185">Reference proteome</keyword>
<name>A0AAW0PNC2_9GOBI</name>
<feature type="region of interest" description="Disordered" evidence="13">
    <location>
        <begin position="1"/>
        <end position="23"/>
    </location>
</feature>
<dbReference type="Pfam" id="PF18212">
    <property type="entry name" value="ZNRF_3_ecto"/>
    <property type="match status" value="1"/>
</dbReference>
<keyword evidence="5" id="KW-1003">Cell membrane</keyword>
<evidence type="ECO:0000256" key="8">
    <source>
        <dbReference type="ARBA" id="ARBA00022729"/>
    </source>
</evidence>
<comment type="catalytic activity">
    <reaction evidence="1">
        <text>S-ubiquitinyl-[E2 ubiquitin-conjugating enzyme]-L-cysteine + [acceptor protein]-L-lysine = [E2 ubiquitin-conjugating enzyme]-L-cysteine + N(6)-ubiquitinyl-[acceptor protein]-L-lysine.</text>
        <dbReference type="EC" id="2.3.2.27"/>
    </reaction>
</comment>
<evidence type="ECO:0000256" key="12">
    <source>
        <dbReference type="ARBA" id="ARBA00046288"/>
    </source>
</evidence>
<evidence type="ECO:0000256" key="13">
    <source>
        <dbReference type="SAM" id="MobiDB-lite"/>
    </source>
</evidence>
<keyword evidence="7" id="KW-0812">Transmembrane</keyword>
<keyword evidence="11" id="KW-0472">Membrane</keyword>
<evidence type="ECO:0000313" key="15">
    <source>
        <dbReference type="EMBL" id="KAK7933422.1"/>
    </source>
</evidence>
<evidence type="ECO:0000256" key="3">
    <source>
        <dbReference type="ARBA" id="ARBA00004906"/>
    </source>
</evidence>
<reference evidence="16" key="1">
    <citation type="submission" date="2024-04" db="EMBL/GenBank/DDBJ databases">
        <title>Salinicola lusitanus LLJ914,a marine bacterium isolated from the Okinawa Trough.</title>
        <authorList>
            <person name="Li J."/>
        </authorList>
    </citation>
    <scope>NUCLEOTIDE SEQUENCE [LARGE SCALE GENOMIC DNA]</scope>
</reference>
<feature type="domain" description="ZNRF-3 ectodomain" evidence="14">
    <location>
        <begin position="70"/>
        <end position="112"/>
    </location>
</feature>
<comment type="pathway">
    <text evidence="3">Protein modification; protein ubiquitination.</text>
</comment>
<keyword evidence="9" id="KW-0833">Ubl conjugation pathway</keyword>
<evidence type="ECO:0000256" key="11">
    <source>
        <dbReference type="ARBA" id="ARBA00023136"/>
    </source>
</evidence>
<proteinExistence type="predicted"/>
<keyword evidence="6" id="KW-0808">Transferase</keyword>
<evidence type="ECO:0000256" key="6">
    <source>
        <dbReference type="ARBA" id="ARBA00022679"/>
    </source>
</evidence>
<dbReference type="InterPro" id="IPR051073">
    <property type="entry name" value="ZNRF3_Arkadia_E3_ligases"/>
</dbReference>
<keyword evidence="8" id="KW-0732">Signal</keyword>
<evidence type="ECO:0000256" key="7">
    <source>
        <dbReference type="ARBA" id="ARBA00022692"/>
    </source>
</evidence>
<accession>A0AAW0PNC2</accession>
<evidence type="ECO:0000256" key="1">
    <source>
        <dbReference type="ARBA" id="ARBA00000900"/>
    </source>
</evidence>
<gene>
    <name evidence="15" type="ORF">WMY93_004318</name>
</gene>
<sequence>MDHQHHNNNQAAPFGEEENPSAQWASVWDPGAQAGLPTLPPQPFDKEHSATGAVITNNFGLPHLEPSKDMHPLGLCNNNDEEDLYEYGWVGVVKLEQPELDPSCLTVLGKRRPGFFAHWYTCQPASSGTPPLPLALPDWPFAEPESPLLFAAKSVRFRIRGGGFHVGCSDDLKEYFTKPIIVTSDEVYYARLSRRGRGGKRGRGAVLRSPRANLTKARPCHVYVHSFFLHFLSASCKSTRTFNPDLCVPQPLKAKP</sequence>
<organism evidence="15 16">
    <name type="scientific">Mugilogobius chulae</name>
    <name type="common">yellowstripe goby</name>
    <dbReference type="NCBI Taxonomy" id="88201"/>
    <lineage>
        <taxon>Eukaryota</taxon>
        <taxon>Metazoa</taxon>
        <taxon>Chordata</taxon>
        <taxon>Craniata</taxon>
        <taxon>Vertebrata</taxon>
        <taxon>Euteleostomi</taxon>
        <taxon>Actinopterygii</taxon>
        <taxon>Neopterygii</taxon>
        <taxon>Teleostei</taxon>
        <taxon>Neoteleostei</taxon>
        <taxon>Acanthomorphata</taxon>
        <taxon>Gobiaria</taxon>
        <taxon>Gobiiformes</taxon>
        <taxon>Gobioidei</taxon>
        <taxon>Gobiidae</taxon>
        <taxon>Gobionellinae</taxon>
        <taxon>Mugilogobius</taxon>
    </lineage>
</organism>
<evidence type="ECO:0000259" key="14">
    <source>
        <dbReference type="Pfam" id="PF18212"/>
    </source>
</evidence>
<protein>
    <recommendedName>
        <fullName evidence="4">RING-type E3 ubiquitin transferase</fullName>
        <ecNumber evidence="4">2.3.2.27</ecNumber>
    </recommendedName>
</protein>
<dbReference type="GO" id="GO:0005886">
    <property type="term" value="C:plasma membrane"/>
    <property type="evidence" value="ECO:0007669"/>
    <property type="project" value="UniProtKB-SubCell"/>
</dbReference>
<evidence type="ECO:0000256" key="2">
    <source>
        <dbReference type="ARBA" id="ARBA00004236"/>
    </source>
</evidence>
<dbReference type="PANTHER" id="PTHR16200">
    <property type="entry name" value="RING ZINC FINGER"/>
    <property type="match status" value="1"/>
</dbReference>
<comment type="subcellular location">
    <subcellularLocation>
        <location evidence="2">Cell membrane</location>
    </subcellularLocation>
    <subcellularLocation>
        <location evidence="12">Endomembrane system</location>
        <topology evidence="12">Single-pass type I membrane protein</topology>
    </subcellularLocation>
</comment>
<evidence type="ECO:0000256" key="10">
    <source>
        <dbReference type="ARBA" id="ARBA00022989"/>
    </source>
</evidence>
<evidence type="ECO:0000256" key="4">
    <source>
        <dbReference type="ARBA" id="ARBA00012483"/>
    </source>
</evidence>
<dbReference type="GO" id="GO:0061630">
    <property type="term" value="F:ubiquitin protein ligase activity"/>
    <property type="evidence" value="ECO:0007669"/>
    <property type="project" value="UniProtKB-EC"/>
</dbReference>
<dbReference type="GO" id="GO:0012505">
    <property type="term" value="C:endomembrane system"/>
    <property type="evidence" value="ECO:0007669"/>
    <property type="project" value="UniProtKB-SubCell"/>
</dbReference>
<dbReference type="AlphaFoldDB" id="A0AAW0PNC2"/>
<dbReference type="InterPro" id="IPR040700">
    <property type="entry name" value="ZNRF-3_ecto"/>
</dbReference>
<comment type="caution">
    <text evidence="15">The sequence shown here is derived from an EMBL/GenBank/DDBJ whole genome shotgun (WGS) entry which is preliminary data.</text>
</comment>
<evidence type="ECO:0000256" key="9">
    <source>
        <dbReference type="ARBA" id="ARBA00022786"/>
    </source>
</evidence>
<dbReference type="Gene3D" id="3.50.30.30">
    <property type="match status" value="1"/>
</dbReference>
<dbReference type="Proteomes" id="UP001460270">
    <property type="component" value="Unassembled WGS sequence"/>
</dbReference>
<dbReference type="EMBL" id="JBBPFD010000003">
    <property type="protein sequence ID" value="KAK7933422.1"/>
    <property type="molecule type" value="Genomic_DNA"/>
</dbReference>
<keyword evidence="10" id="KW-1133">Transmembrane helix</keyword>
<dbReference type="EC" id="2.3.2.27" evidence="4"/>
<evidence type="ECO:0000313" key="16">
    <source>
        <dbReference type="Proteomes" id="UP001460270"/>
    </source>
</evidence>
<evidence type="ECO:0000256" key="5">
    <source>
        <dbReference type="ARBA" id="ARBA00022475"/>
    </source>
</evidence>